<gene>
    <name evidence="3" type="ORF">PQJ61_01145</name>
</gene>
<dbReference type="PRINTS" id="PR01543">
    <property type="entry name" value="ANATRNSFRASE"/>
</dbReference>
<comment type="similarity">
    <text evidence="1 2">Belongs to the arylamine N-acetyltransferase family.</text>
</comment>
<dbReference type="SUPFAM" id="SSF54001">
    <property type="entry name" value="Cysteine proteinases"/>
    <property type="match status" value="1"/>
</dbReference>
<comment type="caution">
    <text evidence="3">The sequence shown here is derived from an EMBL/GenBank/DDBJ whole genome shotgun (WGS) entry which is preliminary data.</text>
</comment>
<reference evidence="3 4" key="1">
    <citation type="submission" date="2022-12" db="EMBL/GenBank/DDBJ databases">
        <title>Metagenome assembled genome from gulf of manar.</title>
        <authorList>
            <person name="Kohli P."/>
            <person name="Pk S."/>
            <person name="Venkata Ramana C."/>
            <person name="Sasikala C."/>
        </authorList>
    </citation>
    <scope>NUCLEOTIDE SEQUENCE [LARGE SCALE GENOMIC DNA]</scope>
    <source>
        <strain evidence="3">JB008</strain>
    </source>
</reference>
<dbReference type="PANTHER" id="PTHR11786:SF0">
    <property type="entry name" value="ARYLAMINE N-ACETYLTRANSFERASE 4-RELATED"/>
    <property type="match status" value="1"/>
</dbReference>
<dbReference type="InterPro" id="IPR038765">
    <property type="entry name" value="Papain-like_cys_pep_sf"/>
</dbReference>
<name>A0AAJ1ML01_9SPIO</name>
<dbReference type="InterPro" id="IPR053710">
    <property type="entry name" value="Arylamine_NAT_domain_sf"/>
</dbReference>
<sequence length="292" mass="34481">MDTRAYLNRIGINEELKPDLESLRLIQSRHLLSIPFENLNIHIYNRLSPDPEELFDKIVLQRRGGVCYELNYLYMLLLEEMGYDISLHGGKAGDNGSFFDHSFPIVNIDGQRYITDVGFGDNFLYPLEFKPDVPQFDPKGIFTVEYEGGGYYSVYKELEGKRFREYTFPLNKRKLSDFNDRKVFYTTDPSSHFFKNLIVSMELENGRISLKQNKLLFTEGKERRWIRVESFNHYVNLLFEYFGIVLTPSERRKLKHTKFWNKRHNRKKTHALLLASSVRQNFSNRIGSFLGE</sequence>
<accession>A0AAJ1ML01</accession>
<dbReference type="Pfam" id="PF00797">
    <property type="entry name" value="Acetyltransf_2"/>
    <property type="match status" value="1"/>
</dbReference>
<evidence type="ECO:0000256" key="1">
    <source>
        <dbReference type="ARBA" id="ARBA00006547"/>
    </source>
</evidence>
<organism evidence="3 4">
    <name type="scientific">Candidatus Thalassospirochaeta sargassi</name>
    <dbReference type="NCBI Taxonomy" id="3119039"/>
    <lineage>
        <taxon>Bacteria</taxon>
        <taxon>Pseudomonadati</taxon>
        <taxon>Spirochaetota</taxon>
        <taxon>Spirochaetia</taxon>
        <taxon>Spirochaetales</taxon>
        <taxon>Spirochaetaceae</taxon>
        <taxon>Candidatus Thalassospirochaeta</taxon>
    </lineage>
</organism>
<dbReference type="PANTHER" id="PTHR11786">
    <property type="entry name" value="N-HYDROXYARYLAMINE O-ACETYLTRANSFERASE"/>
    <property type="match status" value="1"/>
</dbReference>
<evidence type="ECO:0000256" key="2">
    <source>
        <dbReference type="RuleBase" id="RU003452"/>
    </source>
</evidence>
<dbReference type="Gene3D" id="3.30.2140.20">
    <property type="match status" value="1"/>
</dbReference>
<dbReference type="GO" id="GO:0016407">
    <property type="term" value="F:acetyltransferase activity"/>
    <property type="evidence" value="ECO:0007669"/>
    <property type="project" value="InterPro"/>
</dbReference>
<proteinExistence type="inferred from homology"/>
<dbReference type="AlphaFoldDB" id="A0AAJ1ML01"/>
<evidence type="ECO:0000313" key="4">
    <source>
        <dbReference type="Proteomes" id="UP001221217"/>
    </source>
</evidence>
<protein>
    <submittedName>
        <fullName evidence="3">Arylamine N-acetyltransferase</fullName>
    </submittedName>
</protein>
<dbReference type="Proteomes" id="UP001221217">
    <property type="component" value="Unassembled WGS sequence"/>
</dbReference>
<dbReference type="EMBL" id="JAQQAL010000005">
    <property type="protein sequence ID" value="MDC7225350.1"/>
    <property type="molecule type" value="Genomic_DNA"/>
</dbReference>
<evidence type="ECO:0000313" key="3">
    <source>
        <dbReference type="EMBL" id="MDC7225350.1"/>
    </source>
</evidence>
<dbReference type="InterPro" id="IPR001447">
    <property type="entry name" value="Arylamine_N-AcTrfase"/>
</dbReference>